<evidence type="ECO:0000259" key="2">
    <source>
        <dbReference type="Pfam" id="PF00460"/>
    </source>
</evidence>
<evidence type="ECO:0000259" key="3">
    <source>
        <dbReference type="Pfam" id="PF06429"/>
    </source>
</evidence>
<accession>A0A3B1DYE7</accession>
<dbReference type="AlphaFoldDB" id="A0A3B1DYE7"/>
<sequence length="138" mass="14753">MWGALDIPTSGMVAQRIRLEAISANIANKNAILDAEGNYNPYRKRAAEFAAGDPSAQTPTGQKLGVHVATISIDQDALRAIYEPSSPYADASGYLMVPDINPIVEQVNAMEATRAYEANVMAAEAIKSTMAQALRLLS</sequence>
<proteinExistence type="inferred from homology"/>
<dbReference type="GO" id="GO:0071973">
    <property type="term" value="P:bacterial-type flagellum-dependent cell motility"/>
    <property type="evidence" value="ECO:0007669"/>
    <property type="project" value="InterPro"/>
</dbReference>
<evidence type="ECO:0000313" key="4">
    <source>
        <dbReference type="EMBL" id="VAX40590.1"/>
    </source>
</evidence>
<dbReference type="Pfam" id="PF00460">
    <property type="entry name" value="Flg_bb_rod"/>
    <property type="match status" value="1"/>
</dbReference>
<dbReference type="InterPro" id="IPR001444">
    <property type="entry name" value="Flag_bb_rod_N"/>
</dbReference>
<feature type="domain" description="Flagellar basal body rod protein N-terminal" evidence="2">
    <location>
        <begin position="9"/>
        <end position="30"/>
    </location>
</feature>
<feature type="domain" description="Flagellar basal-body/hook protein C-terminal" evidence="3">
    <location>
        <begin position="92"/>
        <end position="136"/>
    </location>
</feature>
<organism evidence="4">
    <name type="scientific">hydrothermal vent metagenome</name>
    <dbReference type="NCBI Taxonomy" id="652676"/>
    <lineage>
        <taxon>unclassified sequences</taxon>
        <taxon>metagenomes</taxon>
        <taxon>ecological metagenomes</taxon>
    </lineage>
</organism>
<evidence type="ECO:0000256" key="1">
    <source>
        <dbReference type="ARBA" id="ARBA00009677"/>
    </source>
</evidence>
<evidence type="ECO:0008006" key="5">
    <source>
        <dbReference type="Google" id="ProtNLM"/>
    </source>
</evidence>
<protein>
    <recommendedName>
        <fullName evidence="5">Flagellar basal-body rod protein FlgC</fullName>
    </recommendedName>
</protein>
<name>A0A3B1DYE7_9ZZZZ</name>
<dbReference type="Pfam" id="PF06429">
    <property type="entry name" value="Flg_bbr_C"/>
    <property type="match status" value="1"/>
</dbReference>
<gene>
    <name evidence="4" type="ORF">MNBD_PLANCTO03-1636</name>
</gene>
<dbReference type="InterPro" id="IPR006299">
    <property type="entry name" value="FlgC"/>
</dbReference>
<dbReference type="InterPro" id="IPR010930">
    <property type="entry name" value="Flg_bb/hook_C_dom"/>
</dbReference>
<dbReference type="GO" id="GO:0030694">
    <property type="term" value="C:bacterial-type flagellum basal body, rod"/>
    <property type="evidence" value="ECO:0007669"/>
    <property type="project" value="InterPro"/>
</dbReference>
<reference evidence="4" key="1">
    <citation type="submission" date="2018-06" db="EMBL/GenBank/DDBJ databases">
        <authorList>
            <person name="Zhirakovskaya E."/>
        </authorList>
    </citation>
    <scope>NUCLEOTIDE SEQUENCE</scope>
</reference>
<comment type="similarity">
    <text evidence="1">Belongs to the flagella basal body rod proteins family.</text>
</comment>
<dbReference type="EMBL" id="UOGK01000414">
    <property type="protein sequence ID" value="VAX40590.1"/>
    <property type="molecule type" value="Genomic_DNA"/>
</dbReference>
<dbReference type="NCBIfam" id="TIGR01395">
    <property type="entry name" value="FlgC"/>
    <property type="match status" value="1"/>
</dbReference>